<dbReference type="GO" id="GO:0046872">
    <property type="term" value="F:metal ion binding"/>
    <property type="evidence" value="ECO:0007669"/>
    <property type="project" value="InterPro"/>
</dbReference>
<feature type="signal peptide" evidence="2">
    <location>
        <begin position="1"/>
        <end position="20"/>
    </location>
</feature>
<organism evidence="4 5">
    <name type="scientific">Acorus calamus</name>
    <name type="common">Sweet flag</name>
    <dbReference type="NCBI Taxonomy" id="4465"/>
    <lineage>
        <taxon>Eukaryota</taxon>
        <taxon>Viridiplantae</taxon>
        <taxon>Streptophyta</taxon>
        <taxon>Embryophyta</taxon>
        <taxon>Tracheophyta</taxon>
        <taxon>Spermatophyta</taxon>
        <taxon>Magnoliopsida</taxon>
        <taxon>Liliopsida</taxon>
        <taxon>Acoraceae</taxon>
        <taxon>Acorus</taxon>
    </lineage>
</organism>
<sequence length="224" mass="24278">MDSLSLLAVSAFMLFPTALFQLSNGGVTSSFIRKSKPSVDMPFDADVFQPPPGYNSPQQVRIMQGDHEGKAVIVSWVTPSERGSRVVFYGMAEEKRRYKAHASLDVRVGAESERTNVRPLGVSDGRGLLPCLVGSPIASTTQSSDPMMTMAADPSSPMTSSTTISTVCHDTEYFYQIGIDESSRQFSFKTPPAVGPDVPYTFGITGDLGQTYNSNETLSHYLAN</sequence>
<proteinExistence type="predicted"/>
<dbReference type="Gene3D" id="2.60.40.380">
    <property type="entry name" value="Purple acid phosphatase-like, N-terminal"/>
    <property type="match status" value="1"/>
</dbReference>
<comment type="caution">
    <text evidence="4">The sequence shown here is derived from an EMBL/GenBank/DDBJ whole genome shotgun (WGS) entry which is preliminary data.</text>
</comment>
<dbReference type="PANTHER" id="PTHR22953">
    <property type="entry name" value="ACID PHOSPHATASE RELATED"/>
    <property type="match status" value="1"/>
</dbReference>
<dbReference type="Proteomes" id="UP001180020">
    <property type="component" value="Unassembled WGS sequence"/>
</dbReference>
<dbReference type="InterPro" id="IPR015914">
    <property type="entry name" value="PAPs_N"/>
</dbReference>
<dbReference type="AlphaFoldDB" id="A0AAV9C3K8"/>
<gene>
    <name evidence="4" type="primary">PAP10</name>
    <name evidence="4" type="ORF">QJS10_CPB21g01714</name>
</gene>
<dbReference type="EMBL" id="JAUJYO010000021">
    <property type="protein sequence ID" value="KAK1283705.1"/>
    <property type="molecule type" value="Genomic_DNA"/>
</dbReference>
<feature type="chain" id="PRO_5043821434" evidence="2">
    <location>
        <begin position="21"/>
        <end position="224"/>
    </location>
</feature>
<dbReference type="GO" id="GO:0003993">
    <property type="term" value="F:acid phosphatase activity"/>
    <property type="evidence" value="ECO:0007669"/>
    <property type="project" value="InterPro"/>
</dbReference>
<dbReference type="SUPFAM" id="SSF49363">
    <property type="entry name" value="Purple acid phosphatase, N-terminal domain"/>
    <property type="match status" value="2"/>
</dbReference>
<dbReference type="Pfam" id="PF16656">
    <property type="entry name" value="Pur_ac_phosph_N"/>
    <property type="match status" value="1"/>
</dbReference>
<evidence type="ECO:0000256" key="1">
    <source>
        <dbReference type="ARBA" id="ARBA00022729"/>
    </source>
</evidence>
<name>A0AAV9C3K8_ACOCL</name>
<reference evidence="4" key="1">
    <citation type="journal article" date="2023" name="Nat. Commun.">
        <title>Diploid and tetraploid genomes of Acorus and the evolution of monocots.</title>
        <authorList>
            <person name="Ma L."/>
            <person name="Liu K.W."/>
            <person name="Li Z."/>
            <person name="Hsiao Y.Y."/>
            <person name="Qi Y."/>
            <person name="Fu T."/>
            <person name="Tang G.D."/>
            <person name="Zhang D."/>
            <person name="Sun W.H."/>
            <person name="Liu D.K."/>
            <person name="Li Y."/>
            <person name="Chen G.Z."/>
            <person name="Liu X.D."/>
            <person name="Liao X.Y."/>
            <person name="Jiang Y.T."/>
            <person name="Yu X."/>
            <person name="Hao Y."/>
            <person name="Huang J."/>
            <person name="Zhao X.W."/>
            <person name="Ke S."/>
            <person name="Chen Y.Y."/>
            <person name="Wu W.L."/>
            <person name="Hsu J.L."/>
            <person name="Lin Y.F."/>
            <person name="Huang M.D."/>
            <person name="Li C.Y."/>
            <person name="Huang L."/>
            <person name="Wang Z.W."/>
            <person name="Zhao X."/>
            <person name="Zhong W.Y."/>
            <person name="Peng D.H."/>
            <person name="Ahmad S."/>
            <person name="Lan S."/>
            <person name="Zhang J.S."/>
            <person name="Tsai W.C."/>
            <person name="Van de Peer Y."/>
            <person name="Liu Z.J."/>
        </authorList>
    </citation>
    <scope>NUCLEOTIDE SEQUENCE</scope>
    <source>
        <strain evidence="4">CP</strain>
    </source>
</reference>
<dbReference type="PANTHER" id="PTHR22953:SF86">
    <property type="entry name" value="PURPLE ACID PHOSPHATASE 10"/>
    <property type="match status" value="1"/>
</dbReference>
<evidence type="ECO:0000256" key="2">
    <source>
        <dbReference type="SAM" id="SignalP"/>
    </source>
</evidence>
<accession>A0AAV9C3K8</accession>
<evidence type="ECO:0000259" key="3">
    <source>
        <dbReference type="Pfam" id="PF16656"/>
    </source>
</evidence>
<dbReference type="InterPro" id="IPR039331">
    <property type="entry name" value="PAPs-like"/>
</dbReference>
<reference evidence="4" key="2">
    <citation type="submission" date="2023-06" db="EMBL/GenBank/DDBJ databases">
        <authorList>
            <person name="Ma L."/>
            <person name="Liu K.-W."/>
            <person name="Li Z."/>
            <person name="Hsiao Y.-Y."/>
            <person name="Qi Y."/>
            <person name="Fu T."/>
            <person name="Tang G."/>
            <person name="Zhang D."/>
            <person name="Sun W.-H."/>
            <person name="Liu D.-K."/>
            <person name="Li Y."/>
            <person name="Chen G.-Z."/>
            <person name="Liu X.-D."/>
            <person name="Liao X.-Y."/>
            <person name="Jiang Y.-T."/>
            <person name="Yu X."/>
            <person name="Hao Y."/>
            <person name="Huang J."/>
            <person name="Zhao X.-W."/>
            <person name="Ke S."/>
            <person name="Chen Y.-Y."/>
            <person name="Wu W.-L."/>
            <person name="Hsu J.-L."/>
            <person name="Lin Y.-F."/>
            <person name="Huang M.-D."/>
            <person name="Li C.-Y."/>
            <person name="Huang L."/>
            <person name="Wang Z.-W."/>
            <person name="Zhao X."/>
            <person name="Zhong W.-Y."/>
            <person name="Peng D.-H."/>
            <person name="Ahmad S."/>
            <person name="Lan S."/>
            <person name="Zhang J.-S."/>
            <person name="Tsai W.-C."/>
            <person name="Van De Peer Y."/>
            <person name="Liu Z.-J."/>
        </authorList>
    </citation>
    <scope>NUCLEOTIDE SEQUENCE</scope>
    <source>
        <strain evidence="4">CP</strain>
        <tissue evidence="4">Leaves</tissue>
    </source>
</reference>
<feature type="domain" description="Purple acid phosphatase N-terminal" evidence="3">
    <location>
        <begin position="57"/>
        <end position="190"/>
    </location>
</feature>
<keyword evidence="5" id="KW-1185">Reference proteome</keyword>
<protein>
    <submittedName>
        <fullName evidence="4">Purple acid phosphatase 10</fullName>
    </submittedName>
</protein>
<evidence type="ECO:0000313" key="4">
    <source>
        <dbReference type="EMBL" id="KAK1283705.1"/>
    </source>
</evidence>
<dbReference type="InterPro" id="IPR008963">
    <property type="entry name" value="Purple_acid_Pase-like_N"/>
</dbReference>
<evidence type="ECO:0000313" key="5">
    <source>
        <dbReference type="Proteomes" id="UP001180020"/>
    </source>
</evidence>
<keyword evidence="1 2" id="KW-0732">Signal</keyword>